<evidence type="ECO:0000256" key="1">
    <source>
        <dbReference type="RuleBase" id="RU365079"/>
    </source>
</evidence>
<evidence type="ECO:0000313" key="4">
    <source>
        <dbReference type="Proteomes" id="UP000054937"/>
    </source>
</evidence>
<accession>A0A0V0R7R0</accession>
<sequence length="190" mass="22695">MDEVLVYVFSPDEFETYMSAPERDYDHLFEYKDYDTYLSIYKRPYLQSFLQYLRENTEPILYSNGVKSYVTAIMNIIDPNNTFRHIICQEDGCTRIVNEKENMDEYFKDLNLMNRDLTRSVYIDSKAINFWSHPDNGLPVSEYLADSTINDQELLHLIKFLEELKHVPDVREILKEKFQIQKALEESNML</sequence>
<dbReference type="InParanoid" id="A0A0V0R7R0"/>
<reference evidence="3 4" key="1">
    <citation type="journal article" date="2015" name="Sci. Rep.">
        <title>Genome of the facultative scuticociliatosis pathogen Pseudocohnilembus persalinus provides insight into its virulence through horizontal gene transfer.</title>
        <authorList>
            <person name="Xiong J."/>
            <person name="Wang G."/>
            <person name="Cheng J."/>
            <person name="Tian M."/>
            <person name="Pan X."/>
            <person name="Warren A."/>
            <person name="Jiang C."/>
            <person name="Yuan D."/>
            <person name="Miao W."/>
        </authorList>
    </citation>
    <scope>NUCLEOTIDE SEQUENCE [LARGE SCALE GENOMIC DNA]</scope>
    <source>
        <strain evidence="3">36N120E</strain>
    </source>
</reference>
<dbReference type="InterPro" id="IPR023214">
    <property type="entry name" value="HAD_sf"/>
</dbReference>
<keyword evidence="1" id="KW-0496">Mitochondrion</keyword>
<dbReference type="InterPro" id="IPR036412">
    <property type="entry name" value="HAD-like_sf"/>
</dbReference>
<dbReference type="InterPro" id="IPR004274">
    <property type="entry name" value="FCP1_dom"/>
</dbReference>
<feature type="domain" description="FCP1 homology" evidence="2">
    <location>
        <begin position="1"/>
        <end position="164"/>
    </location>
</feature>
<dbReference type="PANTHER" id="PTHR12210">
    <property type="entry name" value="DULLARD PROTEIN PHOSPHATASE"/>
    <property type="match status" value="1"/>
</dbReference>
<proteinExistence type="inferred from homology"/>
<comment type="subcellular location">
    <subcellularLocation>
        <location evidence="1">Mitochondrion inner membrane</location>
        <topology evidence="1">Single-pass membrane protein</topology>
    </subcellularLocation>
</comment>
<comment type="similarity">
    <text evidence="1">Belongs to the TIM50 family.</text>
</comment>
<dbReference type="AlphaFoldDB" id="A0A0V0R7R0"/>
<name>A0A0V0R7R0_PSEPJ</name>
<dbReference type="OrthoDB" id="277011at2759"/>
<comment type="caution">
    <text evidence="3">The sequence shown here is derived from an EMBL/GenBank/DDBJ whole genome shotgun (WGS) entry which is preliminary data.</text>
</comment>
<dbReference type="Gene3D" id="3.40.50.1000">
    <property type="entry name" value="HAD superfamily/HAD-like"/>
    <property type="match status" value="1"/>
</dbReference>
<keyword evidence="1" id="KW-0809">Transit peptide</keyword>
<keyword evidence="1" id="KW-0813">Transport</keyword>
<dbReference type="SMART" id="SM00577">
    <property type="entry name" value="CPDc"/>
    <property type="match status" value="1"/>
</dbReference>
<dbReference type="GO" id="GO:0015031">
    <property type="term" value="P:protein transport"/>
    <property type="evidence" value="ECO:0007669"/>
    <property type="project" value="UniProtKB-KW"/>
</dbReference>
<dbReference type="OMA" id="CTRIVNE"/>
<dbReference type="SUPFAM" id="SSF56784">
    <property type="entry name" value="HAD-like"/>
    <property type="match status" value="1"/>
</dbReference>
<dbReference type="GO" id="GO:0005744">
    <property type="term" value="C:TIM23 mitochondrial import inner membrane translocase complex"/>
    <property type="evidence" value="ECO:0007669"/>
    <property type="project" value="UniProtKB-UniRule"/>
</dbReference>
<keyword evidence="4" id="KW-1185">Reference proteome</keyword>
<evidence type="ECO:0000259" key="2">
    <source>
        <dbReference type="PROSITE" id="PS50969"/>
    </source>
</evidence>
<protein>
    <recommendedName>
        <fullName evidence="1">Mitochondrial import inner membrane translocase subunit TIM50</fullName>
    </recommendedName>
</protein>
<dbReference type="Pfam" id="PF03031">
    <property type="entry name" value="NIF"/>
    <property type="match status" value="1"/>
</dbReference>
<dbReference type="EMBL" id="LDAU01000032">
    <property type="protein sequence ID" value="KRX10277.1"/>
    <property type="molecule type" value="Genomic_DNA"/>
</dbReference>
<organism evidence="3 4">
    <name type="scientific">Pseudocohnilembus persalinus</name>
    <name type="common">Ciliate</name>
    <dbReference type="NCBI Taxonomy" id="266149"/>
    <lineage>
        <taxon>Eukaryota</taxon>
        <taxon>Sar</taxon>
        <taxon>Alveolata</taxon>
        <taxon>Ciliophora</taxon>
        <taxon>Intramacronucleata</taxon>
        <taxon>Oligohymenophorea</taxon>
        <taxon>Scuticociliatia</taxon>
        <taxon>Philasterida</taxon>
        <taxon>Pseudocohnilembidae</taxon>
        <taxon>Pseudocohnilembus</taxon>
    </lineage>
</organism>
<comment type="function">
    <text evidence="1">Essential component of the TIM23 complex, a complex that mediates the translocation of transit peptide-containing proteins across the mitochondrial inner membrane.</text>
</comment>
<dbReference type="InterPro" id="IPR050365">
    <property type="entry name" value="TIM50"/>
</dbReference>
<dbReference type="Proteomes" id="UP000054937">
    <property type="component" value="Unassembled WGS sequence"/>
</dbReference>
<comment type="subunit">
    <text evidence="1">Component of the TIM23 complex.</text>
</comment>
<keyword evidence="1" id="KW-0811">Translocation</keyword>
<keyword evidence="1" id="KW-0653">Protein transport</keyword>
<evidence type="ECO:0000313" key="3">
    <source>
        <dbReference type="EMBL" id="KRX10277.1"/>
    </source>
</evidence>
<dbReference type="PROSITE" id="PS50969">
    <property type="entry name" value="FCP1"/>
    <property type="match status" value="1"/>
</dbReference>
<gene>
    <name evidence="3" type="ORF">PPERSA_09661</name>
</gene>